<keyword evidence="5 9" id="KW-0862">Zinc</keyword>
<dbReference type="GO" id="GO:0043874">
    <property type="term" value="F:acireductone synthase activity"/>
    <property type="evidence" value="ECO:0007669"/>
    <property type="project" value="InterPro"/>
</dbReference>
<comment type="pathway">
    <text evidence="9">Amino-acid biosynthesis; L-methionine biosynthesis via salvage pathway; L-methionine from S-methyl-5-thio-alpha-D-ribose 1-phosphate: step 2/6.</text>
</comment>
<feature type="binding site" evidence="9">
    <location>
        <position position="176"/>
    </location>
    <ligand>
        <name>Zn(2+)</name>
        <dbReference type="ChEBI" id="CHEBI:29105"/>
    </ligand>
</feature>
<evidence type="ECO:0000256" key="1">
    <source>
        <dbReference type="ARBA" id="ARBA00022490"/>
    </source>
</evidence>
<dbReference type="PANTHER" id="PTHR10640:SF7">
    <property type="entry name" value="METHYLTHIORIBULOSE-1-PHOSPHATE DEHYDRATASE"/>
    <property type="match status" value="1"/>
</dbReference>
<dbReference type="InterPro" id="IPR027514">
    <property type="entry name" value="Salvage_MtnB_euk"/>
</dbReference>
<keyword evidence="3 9" id="KW-0479">Metal-binding</keyword>
<proteinExistence type="inferred from homology"/>
<dbReference type="GO" id="GO:0046570">
    <property type="term" value="F:methylthioribulose 1-phosphate dehydratase activity"/>
    <property type="evidence" value="ECO:0007669"/>
    <property type="project" value="UniProtKB-UniRule"/>
</dbReference>
<evidence type="ECO:0000259" key="11">
    <source>
        <dbReference type="SMART" id="SM01007"/>
    </source>
</evidence>
<dbReference type="InterPro" id="IPR023214">
    <property type="entry name" value="HAD_sf"/>
</dbReference>
<dbReference type="HAMAP" id="MF_03116">
    <property type="entry name" value="Salvage_MtnB_euk"/>
    <property type="match status" value="1"/>
</dbReference>
<evidence type="ECO:0000313" key="13">
    <source>
        <dbReference type="Proteomes" id="UP001465755"/>
    </source>
</evidence>
<dbReference type="EC" id="4.2.1.109" evidence="9"/>
<dbReference type="Proteomes" id="UP001465755">
    <property type="component" value="Unassembled WGS sequence"/>
</dbReference>
<dbReference type="GO" id="GO:0005737">
    <property type="term" value="C:cytoplasm"/>
    <property type="evidence" value="ECO:0007669"/>
    <property type="project" value="UniProtKB-SubCell"/>
</dbReference>
<gene>
    <name evidence="12" type="ORF">WJX73_004540</name>
</gene>
<sequence>MATVEEAKQLIPELCKQFYDSGWVSGTGGGMSMRVGDRLVVAPSGVQKERMRPQDMFVLDIQGKVLEMPEARPLPYKPPKLSECFPLFQKAFEIRGAGAVLHSHSINAVLATLLSDSNEFQATQLEMIKGIAGHGYYSQCVVPIIENTARECELTESLEAAIRAYPDTSAVLVRRHGVYVWGRDWIHAKTQAECYEYLFTAAVKMRSLGVDVSKAPKSLGQPAEKGLANGHAPKRRKLAASPPPAAVVLDIEGTVAPLTLTKDVLFPYARAHLESHLKATWTTAETQSDVDKLAKEADEAGTSLRGSSMPDVQAVVQYVQKQMDADAKTTALKTLQGHIWREGYKAGQLKCTLFPDVLPALQGWSDRHIRTYIYSSGSRLAQRDLFAHTGDGDVRQHLSGYFDTTSGPKVQKDSYENIQLNLGVDSPADVLFATDILAEADAAAVAGWRVALVVRPGNKPLAAGHSHRVITSLADLLEA</sequence>
<feature type="region of interest" description="Disordered" evidence="10">
    <location>
        <begin position="219"/>
        <end position="239"/>
    </location>
</feature>
<feature type="domain" description="Class II aldolase/adducin N-terminal" evidence="11">
    <location>
        <begin position="9"/>
        <end position="203"/>
    </location>
</feature>
<comment type="cofactor">
    <cofactor evidence="9">
        <name>Zn(2+)</name>
        <dbReference type="ChEBI" id="CHEBI:29105"/>
    </cofactor>
    <text evidence="9">Binds 1 zinc ion per subunit.</text>
</comment>
<dbReference type="NCBIfam" id="TIGR03328">
    <property type="entry name" value="salvage_mtnB"/>
    <property type="match status" value="1"/>
</dbReference>
<keyword evidence="6 9" id="KW-0486">Methionine biosynthesis</keyword>
<feature type="binding site" evidence="9">
    <location>
        <position position="84"/>
    </location>
    <ligand>
        <name>substrate</name>
    </ligand>
</feature>
<feature type="active site" description="Proton donor/acceptor" evidence="9">
    <location>
        <position position="126"/>
    </location>
</feature>
<evidence type="ECO:0000256" key="3">
    <source>
        <dbReference type="ARBA" id="ARBA00022723"/>
    </source>
</evidence>
<dbReference type="Gene3D" id="1.10.720.60">
    <property type="match status" value="1"/>
</dbReference>
<evidence type="ECO:0000256" key="4">
    <source>
        <dbReference type="ARBA" id="ARBA00022801"/>
    </source>
</evidence>
<evidence type="ECO:0000256" key="7">
    <source>
        <dbReference type="ARBA" id="ARBA00023239"/>
    </source>
</evidence>
<dbReference type="SUPFAM" id="SSF53639">
    <property type="entry name" value="AraD/HMP-PK domain-like"/>
    <property type="match status" value="1"/>
</dbReference>
<dbReference type="InterPro" id="IPR023943">
    <property type="entry name" value="Enolase-ppase_E1"/>
</dbReference>
<dbReference type="SFLD" id="SFLDS00003">
    <property type="entry name" value="Haloacid_Dehalogenase"/>
    <property type="match status" value="1"/>
</dbReference>
<accession>A0AAW1NWB1</accession>
<dbReference type="InterPro" id="IPR036409">
    <property type="entry name" value="Aldolase_II/adducin_N_sf"/>
</dbReference>
<dbReference type="GO" id="GO:0000287">
    <property type="term" value="F:magnesium ion binding"/>
    <property type="evidence" value="ECO:0007669"/>
    <property type="project" value="InterPro"/>
</dbReference>
<evidence type="ECO:0000256" key="6">
    <source>
        <dbReference type="ARBA" id="ARBA00023167"/>
    </source>
</evidence>
<name>A0AAW1NWB1_9CHLO</name>
<dbReference type="SFLD" id="SFLDG01133">
    <property type="entry name" value="C1.5.4:_Enolase-phosphatase_Li"/>
    <property type="match status" value="1"/>
</dbReference>
<dbReference type="CDD" id="cd01629">
    <property type="entry name" value="HAD_EP"/>
    <property type="match status" value="1"/>
</dbReference>
<keyword evidence="7 9" id="KW-0456">Lyase</keyword>
<dbReference type="GO" id="GO:0019509">
    <property type="term" value="P:L-methionine salvage from methylthioadenosine"/>
    <property type="evidence" value="ECO:0007669"/>
    <property type="project" value="UniProtKB-UniRule"/>
</dbReference>
<dbReference type="EMBL" id="JALJOQ010000076">
    <property type="protein sequence ID" value="KAK9801388.1"/>
    <property type="molecule type" value="Genomic_DNA"/>
</dbReference>
<comment type="function">
    <text evidence="9">Catalyzes the dehydration of methylthioribulose-1-phosphate (MTRu-1-P) into 2,3-diketo-5-methylthiopentyl-1-phosphate (DK-MTP-1-P).</text>
</comment>
<keyword evidence="8" id="KW-0511">Multifunctional enzyme</keyword>
<dbReference type="Gene3D" id="3.40.50.1000">
    <property type="entry name" value="HAD superfamily/HAD-like"/>
    <property type="match status" value="1"/>
</dbReference>
<comment type="catalytic activity">
    <reaction evidence="9">
        <text>5-(methylsulfanyl)-D-ribulose 1-phosphate = 5-methylsulfanyl-2,3-dioxopentyl phosphate + H2O</text>
        <dbReference type="Rhea" id="RHEA:15549"/>
        <dbReference type="ChEBI" id="CHEBI:15377"/>
        <dbReference type="ChEBI" id="CHEBI:58548"/>
        <dbReference type="ChEBI" id="CHEBI:58828"/>
        <dbReference type="EC" id="4.2.1.109"/>
    </reaction>
</comment>
<dbReference type="FunFam" id="3.40.225.10:FF:000010">
    <property type="entry name" value="Probable bifunctional methylthioribulose-1-phosphate dehydratase/enolase-phosphatase E1"/>
    <property type="match status" value="1"/>
</dbReference>
<feature type="binding site" evidence="9">
    <location>
        <position position="102"/>
    </location>
    <ligand>
        <name>Zn(2+)</name>
        <dbReference type="ChEBI" id="CHEBI:29105"/>
    </ligand>
</feature>
<protein>
    <recommendedName>
        <fullName evidence="9">Probable methylthioribulose-1-phosphate dehydratase</fullName>
        <shortName evidence="9">MTRu-1-P dehydratase</shortName>
        <ecNumber evidence="9">4.2.1.109</ecNumber>
    </recommendedName>
</protein>
<dbReference type="InterPro" id="IPR036412">
    <property type="entry name" value="HAD-like_sf"/>
</dbReference>
<evidence type="ECO:0000256" key="9">
    <source>
        <dbReference type="HAMAP-Rule" id="MF_03116"/>
    </source>
</evidence>
<keyword evidence="4" id="KW-0378">Hydrolase</keyword>
<dbReference type="Pfam" id="PF00702">
    <property type="entry name" value="Hydrolase"/>
    <property type="match status" value="1"/>
</dbReference>
<keyword evidence="13" id="KW-1185">Reference proteome</keyword>
<dbReference type="SMART" id="SM01007">
    <property type="entry name" value="Aldolase_II"/>
    <property type="match status" value="1"/>
</dbReference>
<organism evidence="12 13">
    <name type="scientific">Symbiochloris irregularis</name>
    <dbReference type="NCBI Taxonomy" id="706552"/>
    <lineage>
        <taxon>Eukaryota</taxon>
        <taxon>Viridiplantae</taxon>
        <taxon>Chlorophyta</taxon>
        <taxon>core chlorophytes</taxon>
        <taxon>Trebouxiophyceae</taxon>
        <taxon>Trebouxiales</taxon>
        <taxon>Trebouxiaceae</taxon>
        <taxon>Symbiochloris</taxon>
    </lineage>
</organism>
<dbReference type="SFLD" id="SFLDG01129">
    <property type="entry name" value="C1.5:_HAD__Beta-PGM__Phosphata"/>
    <property type="match status" value="1"/>
</dbReference>
<evidence type="ECO:0000256" key="8">
    <source>
        <dbReference type="ARBA" id="ARBA00023268"/>
    </source>
</evidence>
<evidence type="ECO:0000256" key="2">
    <source>
        <dbReference type="ARBA" id="ARBA00022605"/>
    </source>
</evidence>
<keyword evidence="1 9" id="KW-0963">Cytoplasm</keyword>
<dbReference type="InterPro" id="IPR001303">
    <property type="entry name" value="Aldolase_II/adducin_N"/>
</dbReference>
<dbReference type="Gene3D" id="3.40.225.10">
    <property type="entry name" value="Class II aldolase/adducin N-terminal domain"/>
    <property type="match status" value="1"/>
</dbReference>
<comment type="caution">
    <text evidence="12">The sequence shown here is derived from an EMBL/GenBank/DDBJ whole genome shotgun (WGS) entry which is preliminary data.</text>
</comment>
<comment type="subcellular location">
    <subcellularLocation>
        <location evidence="9">Cytoplasm</location>
    </subcellularLocation>
</comment>
<evidence type="ECO:0000256" key="10">
    <source>
        <dbReference type="SAM" id="MobiDB-lite"/>
    </source>
</evidence>
<dbReference type="NCBIfam" id="TIGR01691">
    <property type="entry name" value="enolase-ppase"/>
    <property type="match status" value="1"/>
</dbReference>
<dbReference type="Pfam" id="PF00596">
    <property type="entry name" value="Aldolase_II"/>
    <property type="match status" value="1"/>
</dbReference>
<dbReference type="SUPFAM" id="SSF56784">
    <property type="entry name" value="HAD-like"/>
    <property type="match status" value="1"/>
</dbReference>
<evidence type="ECO:0000256" key="5">
    <source>
        <dbReference type="ARBA" id="ARBA00022833"/>
    </source>
</evidence>
<comment type="similarity">
    <text evidence="9">Belongs to the aldolase class II family. MtnB subfamily.</text>
</comment>
<keyword evidence="2 9" id="KW-0028">Amino-acid biosynthesis</keyword>
<dbReference type="PANTHER" id="PTHR10640">
    <property type="entry name" value="METHYLTHIORIBULOSE-1-PHOSPHATE DEHYDRATASE"/>
    <property type="match status" value="1"/>
</dbReference>
<dbReference type="AlphaFoldDB" id="A0AAW1NWB1"/>
<dbReference type="InterPro" id="IPR017714">
    <property type="entry name" value="MethylthioRu-1-P_deHdtase_MtnB"/>
</dbReference>
<dbReference type="GO" id="GO:0008270">
    <property type="term" value="F:zinc ion binding"/>
    <property type="evidence" value="ECO:0007669"/>
    <property type="project" value="UniProtKB-UniRule"/>
</dbReference>
<evidence type="ECO:0000313" key="12">
    <source>
        <dbReference type="EMBL" id="KAK9801388.1"/>
    </source>
</evidence>
<reference evidence="12 13" key="1">
    <citation type="journal article" date="2024" name="Nat. Commun.">
        <title>Phylogenomics reveals the evolutionary origins of lichenization in chlorophyte algae.</title>
        <authorList>
            <person name="Puginier C."/>
            <person name="Libourel C."/>
            <person name="Otte J."/>
            <person name="Skaloud P."/>
            <person name="Haon M."/>
            <person name="Grisel S."/>
            <person name="Petersen M."/>
            <person name="Berrin J.G."/>
            <person name="Delaux P.M."/>
            <person name="Dal Grande F."/>
            <person name="Keller J."/>
        </authorList>
    </citation>
    <scope>NUCLEOTIDE SEQUENCE [LARGE SCALE GENOMIC DNA]</scope>
    <source>
        <strain evidence="12 13">SAG 2036</strain>
    </source>
</reference>
<feature type="binding site" evidence="9">
    <location>
        <position position="104"/>
    </location>
    <ligand>
        <name>Zn(2+)</name>
        <dbReference type="ChEBI" id="CHEBI:29105"/>
    </ligand>
</feature>